<dbReference type="EMBL" id="BKCJ010008591">
    <property type="protein sequence ID" value="GEU82983.1"/>
    <property type="molecule type" value="Genomic_DNA"/>
</dbReference>
<dbReference type="PANTHER" id="PTHR31286:SF99">
    <property type="entry name" value="DUF4283 DOMAIN-CONTAINING PROTEIN"/>
    <property type="match status" value="1"/>
</dbReference>
<dbReference type="PANTHER" id="PTHR31286">
    <property type="entry name" value="GLYCINE-RICH CELL WALL STRUCTURAL PROTEIN 1.8-LIKE"/>
    <property type="match status" value="1"/>
</dbReference>
<comment type="caution">
    <text evidence="1">The sequence shown here is derived from an EMBL/GenBank/DDBJ whole genome shotgun (WGS) entry which is preliminary data.</text>
</comment>
<dbReference type="AlphaFoldDB" id="A0A6L2N9U1"/>
<organism evidence="1">
    <name type="scientific">Tanacetum cinerariifolium</name>
    <name type="common">Dalmatian daisy</name>
    <name type="synonym">Chrysanthemum cinerariifolium</name>
    <dbReference type="NCBI Taxonomy" id="118510"/>
    <lineage>
        <taxon>Eukaryota</taxon>
        <taxon>Viridiplantae</taxon>
        <taxon>Streptophyta</taxon>
        <taxon>Embryophyta</taxon>
        <taxon>Tracheophyta</taxon>
        <taxon>Spermatophyta</taxon>
        <taxon>Magnoliopsida</taxon>
        <taxon>eudicotyledons</taxon>
        <taxon>Gunneridae</taxon>
        <taxon>Pentapetalae</taxon>
        <taxon>asterids</taxon>
        <taxon>campanulids</taxon>
        <taxon>Asterales</taxon>
        <taxon>Asteraceae</taxon>
        <taxon>Asteroideae</taxon>
        <taxon>Anthemideae</taxon>
        <taxon>Anthemidinae</taxon>
        <taxon>Tanacetum</taxon>
    </lineage>
</organism>
<evidence type="ECO:0008006" key="2">
    <source>
        <dbReference type="Google" id="ProtNLM"/>
    </source>
</evidence>
<reference evidence="1" key="1">
    <citation type="journal article" date="2019" name="Sci. Rep.">
        <title>Draft genome of Tanacetum cinerariifolium, the natural source of mosquito coil.</title>
        <authorList>
            <person name="Yamashiro T."/>
            <person name="Shiraishi A."/>
            <person name="Satake H."/>
            <person name="Nakayama K."/>
        </authorList>
    </citation>
    <scope>NUCLEOTIDE SEQUENCE</scope>
</reference>
<evidence type="ECO:0000313" key="1">
    <source>
        <dbReference type="EMBL" id="GEU82983.1"/>
    </source>
</evidence>
<protein>
    <recommendedName>
        <fullName evidence="2">DUF4283 domain-containing protein</fullName>
    </recommendedName>
</protein>
<accession>A0A6L2N9U1</accession>
<proteinExistence type="predicted"/>
<dbReference type="InterPro" id="IPR040256">
    <property type="entry name" value="At4g02000-like"/>
</dbReference>
<sequence>MVFLARVNRLLLSSPWIGPSSSSPRVGPYGLSSCAGSSPSSPEVYHALGMMVLISFKPSGKKVNVRTLFTPEGNGIDVVIPVDSIRAISVRFANTAYGRSSYARVMIELQADVEFKDNIIVAMPKIIREGHYTCNVRVEYEWKPHRCSSCKVFRHIHEECLKNTGADEKKTVKKPSQSSRDVEPTIEVSNSNLFDVVNSVDHDVEFDTNGGTTNLVNNEATSSGSSFINIDNNGEFASNTHIGEKIDKIERKICKGKLRLLDNEGNPLVPTGIVESDSQVKVVFNETANLRISMSGNDGSDKCYGTNSLLEQWRDSYLG</sequence>
<name>A0A6L2N9U1_TANCI</name>
<gene>
    <name evidence="1" type="ORF">Tci_054961</name>
</gene>